<evidence type="ECO:0000313" key="2">
    <source>
        <dbReference type="Proteomes" id="UP000284763"/>
    </source>
</evidence>
<name>A0A424YXA4_9EURY</name>
<dbReference type="EMBL" id="QZAB01000350">
    <property type="protein sequence ID" value="RQD84720.1"/>
    <property type="molecule type" value="Genomic_DNA"/>
</dbReference>
<dbReference type="AlphaFoldDB" id="A0A424YXA4"/>
<feature type="non-terminal residue" evidence="1">
    <location>
        <position position="1"/>
    </location>
</feature>
<dbReference type="Proteomes" id="UP000284763">
    <property type="component" value="Unassembled WGS sequence"/>
</dbReference>
<reference evidence="1 2" key="1">
    <citation type="submission" date="2018-08" db="EMBL/GenBank/DDBJ databases">
        <title>The metabolism and importance of syntrophic acetate oxidation coupled to methane or sulfide production in haloalkaline environments.</title>
        <authorList>
            <person name="Timmers P.H.A."/>
            <person name="Vavourakis C.D."/>
            <person name="Sorokin D.Y."/>
            <person name="Sinninghe Damste J.S."/>
            <person name="Muyzer G."/>
            <person name="Stams A.J.M."/>
            <person name="Plugge C.M."/>
        </authorList>
    </citation>
    <scope>NUCLEOTIDE SEQUENCE [LARGE SCALE GENOMIC DNA]</scope>
    <source>
        <strain evidence="1">MSAO_Arc3</strain>
    </source>
</reference>
<sequence length="67" mass="7890">YRHVSIKDDDQVVDNIKKELVKDSKTVKLPNKKPKVRYVYHQAGEVDPLDEYDDGGEVIEHIIHRFE</sequence>
<evidence type="ECO:0000313" key="1">
    <source>
        <dbReference type="EMBL" id="RQD84720.1"/>
    </source>
</evidence>
<gene>
    <name evidence="1" type="ORF">D5R95_05600</name>
</gene>
<comment type="caution">
    <text evidence="1">The sequence shown here is derived from an EMBL/GenBank/DDBJ whole genome shotgun (WGS) entry which is preliminary data.</text>
</comment>
<protein>
    <submittedName>
        <fullName evidence="1">Uncharacterized protein</fullName>
    </submittedName>
</protein>
<proteinExistence type="predicted"/>
<organism evidence="1 2">
    <name type="scientific">Methanosalsum natronophilum</name>
    <dbReference type="NCBI Taxonomy" id="768733"/>
    <lineage>
        <taxon>Archaea</taxon>
        <taxon>Methanobacteriati</taxon>
        <taxon>Methanobacteriota</taxon>
        <taxon>Stenosarchaea group</taxon>
        <taxon>Methanomicrobia</taxon>
        <taxon>Methanosarcinales</taxon>
        <taxon>Methanosarcinaceae</taxon>
        <taxon>Methanosalsum</taxon>
    </lineage>
</organism>
<accession>A0A424YXA4</accession>